<proteinExistence type="predicted"/>
<evidence type="ECO:0000313" key="3">
    <source>
        <dbReference type="Proteomes" id="UP000694864"/>
    </source>
</evidence>
<accession>A0ABM0TT80</accession>
<feature type="region of interest" description="Disordered" evidence="1">
    <location>
        <begin position="385"/>
        <end position="425"/>
    </location>
</feature>
<dbReference type="GeneID" id="104715268"/>
<dbReference type="InterPro" id="IPR021109">
    <property type="entry name" value="Peptidase_aspartic_dom_sf"/>
</dbReference>
<feature type="compositionally biased region" description="Basic and acidic residues" evidence="1">
    <location>
        <begin position="400"/>
        <end position="409"/>
    </location>
</feature>
<gene>
    <name evidence="4" type="primary">LOC104715268</name>
</gene>
<keyword evidence="3" id="KW-1185">Reference proteome</keyword>
<organism evidence="3 4">
    <name type="scientific">Camelina sativa</name>
    <name type="common">False flax</name>
    <name type="synonym">Myagrum sativum</name>
    <dbReference type="NCBI Taxonomy" id="90675"/>
    <lineage>
        <taxon>Eukaryota</taxon>
        <taxon>Viridiplantae</taxon>
        <taxon>Streptophyta</taxon>
        <taxon>Embryophyta</taxon>
        <taxon>Tracheophyta</taxon>
        <taxon>Spermatophyta</taxon>
        <taxon>Magnoliopsida</taxon>
        <taxon>eudicotyledons</taxon>
        <taxon>Gunneridae</taxon>
        <taxon>Pentapetalae</taxon>
        <taxon>rosids</taxon>
        <taxon>malvids</taxon>
        <taxon>Brassicales</taxon>
        <taxon>Brassicaceae</taxon>
        <taxon>Camelineae</taxon>
        <taxon>Camelina</taxon>
    </lineage>
</organism>
<dbReference type="CDD" id="cd00303">
    <property type="entry name" value="retropepsin_like"/>
    <property type="match status" value="1"/>
</dbReference>
<dbReference type="Proteomes" id="UP000694864">
    <property type="component" value="Chromosome 9"/>
</dbReference>
<dbReference type="SUPFAM" id="SSF50630">
    <property type="entry name" value="Acid proteases"/>
    <property type="match status" value="1"/>
</dbReference>
<reference evidence="4" key="2">
    <citation type="submission" date="2025-08" db="UniProtKB">
        <authorList>
            <consortium name="RefSeq"/>
        </authorList>
    </citation>
    <scope>IDENTIFICATION</scope>
    <source>
        <tissue evidence="4">Leaf</tissue>
    </source>
</reference>
<evidence type="ECO:0000313" key="4">
    <source>
        <dbReference type="RefSeq" id="XP_010430989.1"/>
    </source>
</evidence>
<dbReference type="Pfam" id="PF03732">
    <property type="entry name" value="Retrotrans_gag"/>
    <property type="match status" value="1"/>
</dbReference>
<dbReference type="PANTHER" id="PTHR33240:SF8">
    <property type="entry name" value="OS03G0439900 PROTEIN"/>
    <property type="match status" value="1"/>
</dbReference>
<evidence type="ECO:0000256" key="1">
    <source>
        <dbReference type="SAM" id="MobiDB-lite"/>
    </source>
</evidence>
<dbReference type="PANTHER" id="PTHR33240">
    <property type="entry name" value="OS08G0508500 PROTEIN"/>
    <property type="match status" value="1"/>
</dbReference>
<evidence type="ECO:0000259" key="2">
    <source>
        <dbReference type="Pfam" id="PF03732"/>
    </source>
</evidence>
<protein>
    <submittedName>
        <fullName evidence="4">Uncharacterized protein LOC104715268</fullName>
    </submittedName>
</protein>
<name>A0ABM0TT80_CAMSA</name>
<reference evidence="3" key="1">
    <citation type="journal article" date="2014" name="Nat. Commun.">
        <title>The emerging biofuel crop Camelina sativa retains a highly undifferentiated hexaploid genome structure.</title>
        <authorList>
            <person name="Kagale S."/>
            <person name="Koh C."/>
            <person name="Nixon J."/>
            <person name="Bollina V."/>
            <person name="Clarke W.E."/>
            <person name="Tuteja R."/>
            <person name="Spillane C."/>
            <person name="Robinson S.J."/>
            <person name="Links M.G."/>
            <person name="Clarke C."/>
            <person name="Higgins E.E."/>
            <person name="Huebert T."/>
            <person name="Sharpe A.G."/>
            <person name="Parkin I.A."/>
        </authorList>
    </citation>
    <scope>NUCLEOTIDE SEQUENCE [LARGE SCALE GENOMIC DNA]</scope>
    <source>
        <strain evidence="3">cv. DH55</strain>
    </source>
</reference>
<dbReference type="Gene3D" id="2.40.70.10">
    <property type="entry name" value="Acid Proteases"/>
    <property type="match status" value="1"/>
</dbReference>
<dbReference type="InterPro" id="IPR005162">
    <property type="entry name" value="Retrotrans_gag_dom"/>
</dbReference>
<sequence length="629" mass="70798">MNFTSARTTPGPYVQTGGLERNPVQRLAEQGTEVADRTKDAELIAMKQQMKEMAAMIQKATDKAPEVGLMLEATQRTPFSRRLATTAVKRAVKPRLGHYDGTVDPRDFLLTFGVALGPLQFSPAEYDAGACQVFAEHLTGTALSWFSRLPPGSIDSIRELITEFLKQFSVLIEDKNSHADLYALTQHKGESLRSFIGRFKEIYVNISIPDAAAIVALRNALWYESRFKEELSLTHVETVAEALLRAAKHIGLEEEKAINAKKHSSEASAITRQPIAAAPKVDYVEPRQHFTKNQDRTRRTFAIGENKYIRKEGAENSATSYCDYHQSNTHSTDECHYLQRILMERYKKGAIVVEPDRSKTARPGRNDAKRAENIARKFVKDSKILADQSEDEMEIPNLLAERREDSGHEKRPHTDRKPDQRPPTIRRINMIMGGLAGCNDSVRAIRDYTKKAEMTKSWPSRFEAESMPITFDGKDLEGLDLPHNDPLVVELLIGESEVTRILIDTGSSVNVIFRDILAKMEIGERDIMPECHSLTGFDGDHLMSVGTITLPIFVAGIARYFRFAVIDKPTIYNVILGTPWIHKMKAVPSTYHQCVKFPTSKGVYTLRGNQQTARACFLIEHKLRTGKKL</sequence>
<feature type="domain" description="Retrotransposon gag" evidence="2">
    <location>
        <begin position="133"/>
        <end position="222"/>
    </location>
</feature>
<dbReference type="RefSeq" id="XP_010430989.1">
    <property type="nucleotide sequence ID" value="XM_010432687.1"/>
</dbReference>